<protein>
    <submittedName>
        <fullName evidence="1">Uncharacterized protein</fullName>
    </submittedName>
</protein>
<accession>A0A151JQ84</accession>
<dbReference type="STRING" id="471704.A0A151JQ84"/>
<sequence length="358" mass="40603">TKKKKKDDTKAVCSVCKKVLSCGKTDLIRHRKTQMHAKNIAKSRNVNPSASLVLEIIDDMVSVPKGTFTDSQIAKDFTLSRKKCTQIINNILGKRETERITNNLLNTKFSISLDESTKKLYSAFEHCLKSKQIPISNIVGMASDNVLVMVGNNNSFMTRLKKEVPTLIVLRCICHSSALIASKACAKLPDSCENVLHAVATYFSSNAKRSAILIEKLKNRIKIDFSRAKRINSRCINSRIGITSVRLIKQIRKNFILLDALQNISNDLLNLKNFLPVNYIFVGSECESYLEIECSEFLIEVKYKCLNFYTTALCLDSICKLRLSFQAHNLNCNNFQVDSRHLELHNTQNLYRQNKGKE</sequence>
<dbReference type="EMBL" id="KQ978666">
    <property type="protein sequence ID" value="KYN29362.1"/>
    <property type="molecule type" value="Genomic_DNA"/>
</dbReference>
<dbReference type="Proteomes" id="UP000078492">
    <property type="component" value="Unassembled WGS sequence"/>
</dbReference>
<dbReference type="PANTHER" id="PTHR37162:SF1">
    <property type="entry name" value="BED-TYPE DOMAIN-CONTAINING PROTEIN"/>
    <property type="match status" value="1"/>
</dbReference>
<organism evidence="1 2">
    <name type="scientific">Trachymyrmex cornetzi</name>
    <dbReference type="NCBI Taxonomy" id="471704"/>
    <lineage>
        <taxon>Eukaryota</taxon>
        <taxon>Metazoa</taxon>
        <taxon>Ecdysozoa</taxon>
        <taxon>Arthropoda</taxon>
        <taxon>Hexapoda</taxon>
        <taxon>Insecta</taxon>
        <taxon>Pterygota</taxon>
        <taxon>Neoptera</taxon>
        <taxon>Endopterygota</taxon>
        <taxon>Hymenoptera</taxon>
        <taxon>Apocrita</taxon>
        <taxon>Aculeata</taxon>
        <taxon>Formicoidea</taxon>
        <taxon>Formicidae</taxon>
        <taxon>Myrmicinae</taxon>
        <taxon>Trachymyrmex</taxon>
    </lineage>
</organism>
<keyword evidence="2" id="KW-1185">Reference proteome</keyword>
<name>A0A151JQ84_9HYME</name>
<proteinExistence type="predicted"/>
<dbReference type="PANTHER" id="PTHR37162">
    <property type="entry name" value="HAT FAMILY DIMERISATION DOMAINCONTAINING PROTEIN-RELATED"/>
    <property type="match status" value="1"/>
</dbReference>
<evidence type="ECO:0000313" key="1">
    <source>
        <dbReference type="EMBL" id="KYN29362.1"/>
    </source>
</evidence>
<evidence type="ECO:0000313" key="2">
    <source>
        <dbReference type="Proteomes" id="UP000078492"/>
    </source>
</evidence>
<feature type="non-terminal residue" evidence="1">
    <location>
        <position position="1"/>
    </location>
</feature>
<reference evidence="1 2" key="1">
    <citation type="submission" date="2015-09" db="EMBL/GenBank/DDBJ databases">
        <title>Trachymyrmex cornetzi WGS genome.</title>
        <authorList>
            <person name="Nygaard S."/>
            <person name="Hu H."/>
            <person name="Boomsma J."/>
            <person name="Zhang G."/>
        </authorList>
    </citation>
    <scope>NUCLEOTIDE SEQUENCE [LARGE SCALE GENOMIC DNA]</scope>
    <source>
        <strain evidence="1">Tcor2-1</strain>
        <tissue evidence="1">Whole body</tissue>
    </source>
</reference>
<gene>
    <name evidence="1" type="ORF">ALC57_01198</name>
</gene>
<dbReference type="AlphaFoldDB" id="A0A151JQ84"/>